<name>A0AAJ7SD89_9HYME</name>
<keyword evidence="2" id="KW-1185">Reference proteome</keyword>
<evidence type="ECO:0000313" key="3">
    <source>
        <dbReference type="RefSeq" id="XP_026675306.1"/>
    </source>
</evidence>
<accession>A0AAJ7SD89</accession>
<protein>
    <submittedName>
        <fullName evidence="3">Uncharacterized protein LOC108632304</fullName>
    </submittedName>
</protein>
<feature type="coiled-coil region" evidence="1">
    <location>
        <begin position="23"/>
        <end position="60"/>
    </location>
</feature>
<proteinExistence type="predicted"/>
<dbReference type="AlphaFoldDB" id="A0AAJ7SD89"/>
<reference evidence="3" key="1">
    <citation type="submission" date="2025-08" db="UniProtKB">
        <authorList>
            <consortium name="RefSeq"/>
        </authorList>
    </citation>
    <scope>IDENTIFICATION</scope>
    <source>
        <tissue evidence="3">Whole body</tissue>
    </source>
</reference>
<dbReference type="GeneID" id="108632304"/>
<dbReference type="Proteomes" id="UP000694925">
    <property type="component" value="Unplaced"/>
</dbReference>
<dbReference type="RefSeq" id="XP_026675306.1">
    <property type="nucleotide sequence ID" value="XM_026819505.1"/>
</dbReference>
<gene>
    <name evidence="3" type="primary">LOC108632304</name>
</gene>
<evidence type="ECO:0000313" key="2">
    <source>
        <dbReference type="Proteomes" id="UP000694925"/>
    </source>
</evidence>
<dbReference type="KEGG" id="ccal:108632304"/>
<sequence length="155" mass="18119">MESMENVIELVHKINSLREEEFLKEETKQITEYKNLMETLQNLKDEQNDYNKNISKNLQRLTTHKHFIHKLVHNSGDMPVLPVSHDHHEKTITFLTKGIDNESNKDSVNLHNITTCVNNVVSELYNVKSLINEIQTLQKNTEELCLVHSDEDLEL</sequence>
<evidence type="ECO:0000256" key="1">
    <source>
        <dbReference type="SAM" id="Coils"/>
    </source>
</evidence>
<keyword evidence="1" id="KW-0175">Coiled coil</keyword>
<organism evidence="2 3">
    <name type="scientific">Ceratina calcarata</name>
    <dbReference type="NCBI Taxonomy" id="156304"/>
    <lineage>
        <taxon>Eukaryota</taxon>
        <taxon>Metazoa</taxon>
        <taxon>Ecdysozoa</taxon>
        <taxon>Arthropoda</taxon>
        <taxon>Hexapoda</taxon>
        <taxon>Insecta</taxon>
        <taxon>Pterygota</taxon>
        <taxon>Neoptera</taxon>
        <taxon>Endopterygota</taxon>
        <taxon>Hymenoptera</taxon>
        <taxon>Apocrita</taxon>
        <taxon>Aculeata</taxon>
        <taxon>Apoidea</taxon>
        <taxon>Anthophila</taxon>
        <taxon>Apidae</taxon>
        <taxon>Ceratina</taxon>
        <taxon>Zadontomerus</taxon>
    </lineage>
</organism>